<dbReference type="STRING" id="439292.Bsel_1585"/>
<evidence type="ECO:0000256" key="4">
    <source>
        <dbReference type="ARBA" id="ARBA00023002"/>
    </source>
</evidence>
<dbReference type="PANTHER" id="PTHR43425:SF3">
    <property type="entry name" value="NADPH-DEPENDENT OXIDOREDUCTASE"/>
    <property type="match status" value="1"/>
</dbReference>
<comment type="similarity">
    <text evidence="1 5">Belongs to the flavin oxidoreductase frp family.</text>
</comment>
<evidence type="ECO:0000259" key="6">
    <source>
        <dbReference type="Pfam" id="PF00881"/>
    </source>
</evidence>
<dbReference type="RefSeq" id="WP_013172519.1">
    <property type="nucleotide sequence ID" value="NC_014219.1"/>
</dbReference>
<keyword evidence="8" id="KW-1185">Reference proteome</keyword>
<evidence type="ECO:0000256" key="5">
    <source>
        <dbReference type="PIRNR" id="PIRNR005426"/>
    </source>
</evidence>
<keyword evidence="4 5" id="KW-0560">Oxidoreductase</keyword>
<dbReference type="Pfam" id="PF00881">
    <property type="entry name" value="Nitroreductase"/>
    <property type="match status" value="1"/>
</dbReference>
<evidence type="ECO:0000313" key="8">
    <source>
        <dbReference type="Proteomes" id="UP000000271"/>
    </source>
</evidence>
<keyword evidence="2 5" id="KW-0285">Flavoprotein</keyword>
<dbReference type="PIRSF" id="PIRSF005426">
    <property type="entry name" value="Frp"/>
    <property type="match status" value="1"/>
</dbReference>
<dbReference type="eggNOG" id="COG0778">
    <property type="taxonomic scope" value="Bacteria"/>
</dbReference>
<dbReference type="NCBIfam" id="NF008033">
    <property type="entry name" value="PRK10765.1"/>
    <property type="match status" value="1"/>
</dbReference>
<evidence type="ECO:0000256" key="3">
    <source>
        <dbReference type="ARBA" id="ARBA00022643"/>
    </source>
</evidence>
<protein>
    <submittedName>
        <fullName evidence="7">Nitroreductase</fullName>
    </submittedName>
</protein>
<dbReference type="SUPFAM" id="SSF55469">
    <property type="entry name" value="FMN-dependent nitroreductase-like"/>
    <property type="match status" value="1"/>
</dbReference>
<reference evidence="7" key="1">
    <citation type="submission" date="2009-10" db="EMBL/GenBank/DDBJ databases">
        <title>Complete sequence of Bacillus selenitireducens MLS10.</title>
        <authorList>
            <consortium name="US DOE Joint Genome Institute"/>
            <person name="Lucas S."/>
            <person name="Copeland A."/>
            <person name="Lapidus A."/>
            <person name="Glavina del Rio T."/>
            <person name="Dalin E."/>
            <person name="Tice H."/>
            <person name="Bruce D."/>
            <person name="Goodwin L."/>
            <person name="Pitluck S."/>
            <person name="Sims D."/>
            <person name="Brettin T."/>
            <person name="Detter J.C."/>
            <person name="Han C."/>
            <person name="Larimer F."/>
            <person name="Land M."/>
            <person name="Hauser L."/>
            <person name="Kyrpides N."/>
            <person name="Ovchinnikova G."/>
            <person name="Stolz J."/>
        </authorList>
    </citation>
    <scope>NUCLEOTIDE SEQUENCE [LARGE SCALE GENOMIC DNA]</scope>
    <source>
        <strain evidence="7">MLS10</strain>
    </source>
</reference>
<name>D6XTF9_BACIE</name>
<proteinExistence type="inferred from homology"/>
<evidence type="ECO:0000313" key="7">
    <source>
        <dbReference type="EMBL" id="ADH99095.1"/>
    </source>
</evidence>
<dbReference type="EMBL" id="CP001791">
    <property type="protein sequence ID" value="ADH99095.1"/>
    <property type="molecule type" value="Genomic_DNA"/>
</dbReference>
<dbReference type="KEGG" id="bse:Bsel_1585"/>
<dbReference type="AlphaFoldDB" id="D6XTF9"/>
<feature type="domain" description="Nitroreductase" evidence="6">
    <location>
        <begin position="11"/>
        <end position="167"/>
    </location>
</feature>
<keyword evidence="3 5" id="KW-0288">FMN</keyword>
<evidence type="ECO:0000256" key="2">
    <source>
        <dbReference type="ARBA" id="ARBA00022630"/>
    </source>
</evidence>
<organism evidence="7 8">
    <name type="scientific">Bacillus selenitireducens (strain ATCC 700615 / DSM 15326 / MLS10)</name>
    <dbReference type="NCBI Taxonomy" id="439292"/>
    <lineage>
        <taxon>Bacteria</taxon>
        <taxon>Bacillati</taxon>
        <taxon>Bacillota</taxon>
        <taxon>Bacilli</taxon>
        <taxon>Bacillales</taxon>
        <taxon>Bacillaceae</taxon>
        <taxon>Salisediminibacterium</taxon>
    </lineage>
</organism>
<dbReference type="Proteomes" id="UP000000271">
    <property type="component" value="Chromosome"/>
</dbReference>
<dbReference type="InterPro" id="IPR000415">
    <property type="entry name" value="Nitroreductase-like"/>
</dbReference>
<dbReference type="Gene3D" id="3.40.109.10">
    <property type="entry name" value="NADH Oxidase"/>
    <property type="match status" value="1"/>
</dbReference>
<dbReference type="InterPro" id="IPR016446">
    <property type="entry name" value="Flavin_OxRdtase_Frp"/>
</dbReference>
<evidence type="ECO:0000256" key="1">
    <source>
        <dbReference type="ARBA" id="ARBA00008366"/>
    </source>
</evidence>
<dbReference type="InterPro" id="IPR029479">
    <property type="entry name" value="Nitroreductase"/>
</dbReference>
<dbReference type="GO" id="GO:0016491">
    <property type="term" value="F:oxidoreductase activity"/>
    <property type="evidence" value="ECO:0007669"/>
    <property type="project" value="UniProtKB-UniRule"/>
</dbReference>
<keyword evidence="5" id="KW-0521">NADP</keyword>
<sequence>MTNETIETMLNHRSIRFFKEETLSDEQIATIVRAAQSASTSSFIQAYSIIGVKDPEKKALLSEYAGNQPYVLKNGHFMIFCADLHRHVLAAEMEDKSAEEILHSLESTEKFIVSVIDASLAAQNAAVAAESMGLGICYIGGIRNELAKVIDLLGCPSHVLPLFGLAIGIPEHTSDLKPRLPYENIYHEESYQPDDDIMKKQLAEYNQIISDYYNSRTAGKRQDRWTQQMVSMLSKRSRMTMDQIVRQQQLMKDERQ</sequence>
<dbReference type="HOGENOM" id="CLU_070764_0_0_9"/>
<dbReference type="CDD" id="cd02146">
    <property type="entry name" value="NfsA-like"/>
    <property type="match status" value="1"/>
</dbReference>
<gene>
    <name evidence="7" type="ordered locus">Bsel_1585</name>
</gene>
<dbReference type="PANTHER" id="PTHR43425">
    <property type="entry name" value="OXYGEN-INSENSITIVE NADPH NITROREDUCTASE"/>
    <property type="match status" value="1"/>
</dbReference>
<accession>D6XTF9</accession>